<evidence type="ECO:0000256" key="9">
    <source>
        <dbReference type="ARBA" id="ARBA00023242"/>
    </source>
</evidence>
<keyword evidence="5" id="KW-0597">Phosphoprotein</keyword>
<evidence type="ECO:0000256" key="7">
    <source>
        <dbReference type="ARBA" id="ARBA00023015"/>
    </source>
</evidence>
<accession>A0ABM1ESQ1</accession>
<comment type="subcellular location">
    <subcellularLocation>
        <location evidence="2">Cytoplasm</location>
    </subcellularLocation>
    <subcellularLocation>
        <location evidence="1">Nucleus</location>
    </subcellularLocation>
</comment>
<evidence type="ECO:0000256" key="2">
    <source>
        <dbReference type="ARBA" id="ARBA00004496"/>
    </source>
</evidence>
<gene>
    <name evidence="13" type="primary">LOC106815292</name>
</gene>
<evidence type="ECO:0000256" key="4">
    <source>
        <dbReference type="ARBA" id="ARBA00022499"/>
    </source>
</evidence>
<evidence type="ECO:0000256" key="8">
    <source>
        <dbReference type="ARBA" id="ARBA00023163"/>
    </source>
</evidence>
<evidence type="ECO:0000313" key="12">
    <source>
        <dbReference type="Proteomes" id="UP000695022"/>
    </source>
</evidence>
<evidence type="ECO:0000256" key="3">
    <source>
        <dbReference type="ARBA" id="ARBA00022490"/>
    </source>
</evidence>
<reference evidence="13" key="1">
    <citation type="submission" date="2025-08" db="UniProtKB">
        <authorList>
            <consortium name="RefSeq"/>
        </authorList>
    </citation>
    <scope>IDENTIFICATION</scope>
</reference>
<protein>
    <submittedName>
        <fullName evidence="13">Cell division cycle-associated protein 7-like</fullName>
    </submittedName>
</protein>
<evidence type="ECO:0000256" key="1">
    <source>
        <dbReference type="ARBA" id="ARBA00004123"/>
    </source>
</evidence>
<feature type="compositionally biased region" description="Acidic residues" evidence="10">
    <location>
        <begin position="118"/>
        <end position="130"/>
    </location>
</feature>
<dbReference type="PANTHER" id="PTHR31169">
    <property type="entry name" value="OS05G0300700 PROTEIN"/>
    <property type="match status" value="1"/>
</dbReference>
<dbReference type="Pfam" id="PF10497">
    <property type="entry name" value="zf-4CXXC_R1"/>
    <property type="match status" value="1"/>
</dbReference>
<dbReference type="PANTHER" id="PTHR31169:SF8">
    <property type="entry name" value="ZINC-FINGER DOMAIN OF MONOAMINE-OXIDASE A REPRESSOR R1 PROTEIN"/>
    <property type="match status" value="1"/>
</dbReference>
<dbReference type="InterPro" id="IPR040221">
    <property type="entry name" value="CDCA7/CDA7L"/>
</dbReference>
<proteinExistence type="predicted"/>
<keyword evidence="12" id="KW-1185">Reference proteome</keyword>
<evidence type="ECO:0000256" key="10">
    <source>
        <dbReference type="SAM" id="MobiDB-lite"/>
    </source>
</evidence>
<evidence type="ECO:0000256" key="5">
    <source>
        <dbReference type="ARBA" id="ARBA00022553"/>
    </source>
</evidence>
<feature type="region of interest" description="Disordered" evidence="10">
    <location>
        <begin position="113"/>
        <end position="147"/>
    </location>
</feature>
<sequence length="274" mass="32289">MLPNMLPEKCEYEELRRKNIAERKEMLTSIVSEIKEVHKDVIANAVVKTQQAKRRRVQTRVRIPREYMPYRTRGQTKKDNITPEMECSQVLKIRFPFKHRSFTEILEEEEQHYYSERWEEEEEDEEEDEEEVKRKPRRATGGGRAAGERVIVPVEEITSEDLKLVSDHVSEKTYDAINGTTCHQCRQKTRDVKTICRGPDCSGVRGQFCGPCLRNRYGEDARQVLMDPEWLCPVCRDICNCSICRRRSGRTCTGQLYTFVRENGYEDVHTYLKR</sequence>
<organism evidence="12 13">
    <name type="scientific">Priapulus caudatus</name>
    <name type="common">Priapulid worm</name>
    <dbReference type="NCBI Taxonomy" id="37621"/>
    <lineage>
        <taxon>Eukaryota</taxon>
        <taxon>Metazoa</taxon>
        <taxon>Ecdysozoa</taxon>
        <taxon>Scalidophora</taxon>
        <taxon>Priapulida</taxon>
        <taxon>Priapulimorpha</taxon>
        <taxon>Priapulimorphida</taxon>
        <taxon>Priapulidae</taxon>
        <taxon>Priapulus</taxon>
    </lineage>
</organism>
<dbReference type="GeneID" id="106815292"/>
<keyword evidence="4" id="KW-1017">Isopeptide bond</keyword>
<keyword evidence="3" id="KW-0963">Cytoplasm</keyword>
<evidence type="ECO:0000259" key="11">
    <source>
        <dbReference type="Pfam" id="PF10497"/>
    </source>
</evidence>
<name>A0ABM1ESQ1_PRICU</name>
<evidence type="ECO:0000313" key="13">
    <source>
        <dbReference type="RefSeq" id="XP_014675222.1"/>
    </source>
</evidence>
<dbReference type="RefSeq" id="XP_014675222.1">
    <property type="nucleotide sequence ID" value="XM_014819736.1"/>
</dbReference>
<feature type="domain" description="Zinc-finger" evidence="11">
    <location>
        <begin position="174"/>
        <end position="272"/>
    </location>
</feature>
<evidence type="ECO:0000256" key="6">
    <source>
        <dbReference type="ARBA" id="ARBA00022843"/>
    </source>
</evidence>
<keyword evidence="8" id="KW-0804">Transcription</keyword>
<keyword evidence="6" id="KW-0832">Ubl conjugation</keyword>
<dbReference type="InterPro" id="IPR018866">
    <property type="entry name" value="Znf-4CXXC_R1"/>
</dbReference>
<keyword evidence="9" id="KW-0539">Nucleus</keyword>
<dbReference type="Proteomes" id="UP000695022">
    <property type="component" value="Unplaced"/>
</dbReference>
<keyword evidence="7" id="KW-0805">Transcription regulation</keyword>